<evidence type="ECO:0000256" key="14">
    <source>
        <dbReference type="ARBA" id="ARBA00025153"/>
    </source>
</evidence>
<name>A0ABU3KQS1_9BURK</name>
<dbReference type="PANTHER" id="PTHR12592:SF0">
    <property type="entry name" value="ATP-DEPENDENT (S)-NAD(P)H-HYDRATE DEHYDRATASE"/>
    <property type="match status" value="1"/>
</dbReference>
<dbReference type="HAMAP" id="MF_01965">
    <property type="entry name" value="NADHX_dehydratase"/>
    <property type="match status" value="1"/>
</dbReference>
<keyword evidence="11 18" id="KW-0413">Isomerase</keyword>
<feature type="binding site" evidence="17">
    <location>
        <position position="316"/>
    </location>
    <ligand>
        <name>(6S)-NADPHX</name>
        <dbReference type="ChEBI" id="CHEBI:64076"/>
    </ligand>
</feature>
<accession>A0ABU3KQS1</accession>
<evidence type="ECO:0000313" key="23">
    <source>
        <dbReference type="Proteomes" id="UP001321700"/>
    </source>
</evidence>
<evidence type="ECO:0000256" key="15">
    <source>
        <dbReference type="ARBA" id="ARBA00048238"/>
    </source>
</evidence>
<evidence type="ECO:0000256" key="16">
    <source>
        <dbReference type="ARBA" id="ARBA00049209"/>
    </source>
</evidence>
<feature type="domain" description="YjeF N-terminal" evidence="21">
    <location>
        <begin position="21"/>
        <end position="223"/>
    </location>
</feature>
<comment type="catalytic activity">
    <reaction evidence="15 17 19">
        <text>(6S)-NADHX + ADP = AMP + phosphate + NADH + H(+)</text>
        <dbReference type="Rhea" id="RHEA:32223"/>
        <dbReference type="ChEBI" id="CHEBI:15378"/>
        <dbReference type="ChEBI" id="CHEBI:43474"/>
        <dbReference type="ChEBI" id="CHEBI:57945"/>
        <dbReference type="ChEBI" id="CHEBI:64074"/>
        <dbReference type="ChEBI" id="CHEBI:456215"/>
        <dbReference type="ChEBI" id="CHEBI:456216"/>
        <dbReference type="EC" id="4.2.1.136"/>
    </reaction>
</comment>
<feature type="binding site" evidence="18">
    <location>
        <position position="148"/>
    </location>
    <ligand>
        <name>(6S)-NADPHX</name>
        <dbReference type="ChEBI" id="CHEBI:64076"/>
    </ligand>
</feature>
<keyword evidence="23" id="KW-1185">Reference proteome</keyword>
<dbReference type="PIRSF" id="PIRSF017184">
    <property type="entry name" value="Nnr"/>
    <property type="match status" value="1"/>
</dbReference>
<dbReference type="NCBIfam" id="TIGR00196">
    <property type="entry name" value="yjeF_cterm"/>
    <property type="match status" value="1"/>
</dbReference>
<dbReference type="EC" id="5.1.99.6" evidence="19"/>
<dbReference type="SUPFAM" id="SSF64153">
    <property type="entry name" value="YjeF N-terminal domain-like"/>
    <property type="match status" value="1"/>
</dbReference>
<comment type="function">
    <text evidence="14 19">Bifunctional enzyme that catalyzes the epimerization of the S- and R-forms of NAD(P)HX and the dehydration of the S-form of NAD(P)HX at the expense of ADP, which is converted to AMP. This allows the repair of both epimers of NAD(P)HX, a damaged form of NAD(P)H that is a result of enzymatic or heat-dependent hydration.</text>
</comment>
<comment type="function">
    <text evidence="18">Catalyzes the epimerization of the S- and R-forms of NAD(P)HX, a damaged form of NAD(P)H that is a result of enzymatic or heat-dependent hydration. This is a prerequisite for the S-specific NAD(P)H-hydrate dehydratase to allow the repair of both epimers of NAD(P)HX.</text>
</comment>
<dbReference type="EC" id="4.2.1.136" evidence="19"/>
<dbReference type="PANTHER" id="PTHR12592">
    <property type="entry name" value="ATP-DEPENDENT (S)-NAD(P)H-HYDRATE DEHYDRATASE FAMILY MEMBER"/>
    <property type="match status" value="1"/>
</dbReference>
<keyword evidence="10 17" id="KW-0520">NAD</keyword>
<reference evidence="22 23" key="1">
    <citation type="submission" date="2023-08" db="EMBL/GenBank/DDBJ databases">
        <title>Rhodoferax potami sp. nov. and Rhodoferax mekongensis sp. nov., isolated from the Mekong River in Thailand.</title>
        <authorList>
            <person name="Kitikhun S."/>
            <person name="Charoenyingcharoen P."/>
            <person name="Siriarchawattana P."/>
            <person name="Likhitrattanapisal S."/>
            <person name="Nilsakha T."/>
            <person name="Chanpet A."/>
            <person name="Rattanawaree P."/>
            <person name="Ingsriswang S."/>
        </authorList>
    </citation>
    <scope>NUCLEOTIDE SEQUENCE [LARGE SCALE GENOMIC DNA]</scope>
    <source>
        <strain evidence="22 23">TBRC 17660</strain>
    </source>
</reference>
<dbReference type="Proteomes" id="UP001321700">
    <property type="component" value="Unassembled WGS sequence"/>
</dbReference>
<feature type="binding site" evidence="17">
    <location>
        <position position="434"/>
    </location>
    <ligand>
        <name>AMP</name>
        <dbReference type="ChEBI" id="CHEBI:456215"/>
    </ligand>
</feature>
<feature type="binding site" evidence="17">
    <location>
        <position position="435"/>
    </location>
    <ligand>
        <name>(6S)-NADPHX</name>
        <dbReference type="ChEBI" id="CHEBI:64076"/>
    </ligand>
</feature>
<comment type="catalytic activity">
    <reaction evidence="16 17 19">
        <text>(6S)-NADPHX + ADP = AMP + phosphate + NADPH + H(+)</text>
        <dbReference type="Rhea" id="RHEA:32235"/>
        <dbReference type="ChEBI" id="CHEBI:15378"/>
        <dbReference type="ChEBI" id="CHEBI:43474"/>
        <dbReference type="ChEBI" id="CHEBI:57783"/>
        <dbReference type="ChEBI" id="CHEBI:64076"/>
        <dbReference type="ChEBI" id="CHEBI:456215"/>
        <dbReference type="ChEBI" id="CHEBI:456216"/>
        <dbReference type="EC" id="4.2.1.136"/>
    </reaction>
</comment>
<dbReference type="SUPFAM" id="SSF53613">
    <property type="entry name" value="Ribokinase-like"/>
    <property type="match status" value="1"/>
</dbReference>
<comment type="catalytic activity">
    <reaction evidence="1 18 19">
        <text>(6R)-NADHX = (6S)-NADHX</text>
        <dbReference type="Rhea" id="RHEA:32215"/>
        <dbReference type="ChEBI" id="CHEBI:64074"/>
        <dbReference type="ChEBI" id="CHEBI:64075"/>
        <dbReference type="EC" id="5.1.99.6"/>
    </reaction>
</comment>
<dbReference type="InterPro" id="IPR000631">
    <property type="entry name" value="CARKD"/>
</dbReference>
<dbReference type="Gene3D" id="3.40.1190.20">
    <property type="match status" value="1"/>
</dbReference>
<evidence type="ECO:0000256" key="8">
    <source>
        <dbReference type="ARBA" id="ARBA00022857"/>
    </source>
</evidence>
<evidence type="ECO:0000256" key="7">
    <source>
        <dbReference type="ARBA" id="ARBA00022840"/>
    </source>
</evidence>
<keyword evidence="13" id="KW-0511">Multifunctional enzyme</keyword>
<dbReference type="NCBIfam" id="TIGR00197">
    <property type="entry name" value="yjeF_nterm"/>
    <property type="match status" value="1"/>
</dbReference>
<evidence type="ECO:0000256" key="18">
    <source>
        <dbReference type="HAMAP-Rule" id="MF_01966"/>
    </source>
</evidence>
<comment type="cofactor">
    <cofactor evidence="18 19">
        <name>K(+)</name>
        <dbReference type="ChEBI" id="CHEBI:29103"/>
    </cofactor>
    <text evidence="18 19">Binds 1 potassium ion per subunit.</text>
</comment>
<comment type="similarity">
    <text evidence="18">Belongs to the NnrE/AIBP family.</text>
</comment>
<protein>
    <recommendedName>
        <fullName evidence="19">Bifunctional NAD(P)H-hydrate repair enzyme</fullName>
    </recommendedName>
    <alternativeName>
        <fullName evidence="19">Nicotinamide nucleotide repair protein</fullName>
    </alternativeName>
    <domain>
        <recommendedName>
            <fullName evidence="19">ADP-dependent (S)-NAD(P)H-hydrate dehydratase</fullName>
            <ecNumber evidence="19">4.2.1.136</ecNumber>
        </recommendedName>
        <alternativeName>
            <fullName evidence="19">ADP-dependent NAD(P)HX dehydratase</fullName>
        </alternativeName>
    </domain>
    <domain>
        <recommendedName>
            <fullName evidence="19">NAD(P)H-hydrate epimerase</fullName>
            <ecNumber evidence="19">5.1.99.6</ecNumber>
        </recommendedName>
    </domain>
</protein>
<dbReference type="EMBL" id="JAVBIK010000001">
    <property type="protein sequence ID" value="MDT7520155.1"/>
    <property type="molecule type" value="Genomic_DNA"/>
</dbReference>
<feature type="domain" description="YjeF C-terminal" evidence="20">
    <location>
        <begin position="226"/>
        <end position="484"/>
    </location>
</feature>
<feature type="binding site" evidence="17">
    <location>
        <position position="261"/>
    </location>
    <ligand>
        <name>(6S)-NADPHX</name>
        <dbReference type="ChEBI" id="CHEBI:64076"/>
    </ligand>
</feature>
<gene>
    <name evidence="17" type="primary">nnrD</name>
    <name evidence="18" type="synonym">nnrE</name>
    <name evidence="22" type="ORF">RAE19_15825</name>
</gene>
<dbReference type="RefSeq" id="WP_313875784.1">
    <property type="nucleotide sequence ID" value="NZ_JAVBIK010000001.1"/>
</dbReference>
<evidence type="ECO:0000256" key="17">
    <source>
        <dbReference type="HAMAP-Rule" id="MF_01965"/>
    </source>
</evidence>
<keyword evidence="8 17" id="KW-0521">NADP</keyword>
<comment type="catalytic activity">
    <reaction evidence="2 18 19">
        <text>(6R)-NADPHX = (6S)-NADPHX</text>
        <dbReference type="Rhea" id="RHEA:32227"/>
        <dbReference type="ChEBI" id="CHEBI:64076"/>
        <dbReference type="ChEBI" id="CHEBI:64077"/>
        <dbReference type="EC" id="5.1.99.6"/>
    </reaction>
</comment>
<evidence type="ECO:0000259" key="20">
    <source>
        <dbReference type="PROSITE" id="PS51383"/>
    </source>
</evidence>
<keyword evidence="9 18" id="KW-0630">Potassium</keyword>
<dbReference type="CDD" id="cd01171">
    <property type="entry name" value="YXKO-related"/>
    <property type="match status" value="1"/>
</dbReference>
<comment type="cofactor">
    <cofactor evidence="17">
        <name>Mg(2+)</name>
        <dbReference type="ChEBI" id="CHEBI:18420"/>
    </cofactor>
</comment>
<dbReference type="InterPro" id="IPR029056">
    <property type="entry name" value="Ribokinase-like"/>
</dbReference>
<comment type="similarity">
    <text evidence="4 19">In the C-terminal section; belongs to the NnrD/CARKD family.</text>
</comment>
<evidence type="ECO:0000256" key="10">
    <source>
        <dbReference type="ARBA" id="ARBA00023027"/>
    </source>
</evidence>
<proteinExistence type="inferred from homology"/>
<keyword evidence="7 17" id="KW-0067">ATP-binding</keyword>
<organism evidence="22 23">
    <name type="scientific">Rhodoferax potami</name>
    <dbReference type="NCBI Taxonomy" id="3068338"/>
    <lineage>
        <taxon>Bacteria</taxon>
        <taxon>Pseudomonadati</taxon>
        <taxon>Pseudomonadota</taxon>
        <taxon>Betaproteobacteria</taxon>
        <taxon>Burkholderiales</taxon>
        <taxon>Comamonadaceae</taxon>
        <taxon>Rhodoferax</taxon>
    </lineage>
</organism>
<dbReference type="PROSITE" id="PS51385">
    <property type="entry name" value="YJEF_N"/>
    <property type="match status" value="1"/>
</dbReference>
<feature type="binding site" evidence="18">
    <location>
        <position position="166"/>
    </location>
    <ligand>
        <name>(6S)-NADPHX</name>
        <dbReference type="ChEBI" id="CHEBI:64076"/>
    </ligand>
</feature>
<feature type="binding site" evidence="18">
    <location>
        <begin position="72"/>
        <end position="76"/>
    </location>
    <ligand>
        <name>(6S)-NADPHX</name>
        <dbReference type="ChEBI" id="CHEBI:64076"/>
    </ligand>
</feature>
<evidence type="ECO:0000256" key="1">
    <source>
        <dbReference type="ARBA" id="ARBA00000013"/>
    </source>
</evidence>
<evidence type="ECO:0000256" key="13">
    <source>
        <dbReference type="ARBA" id="ARBA00023268"/>
    </source>
</evidence>
<keyword evidence="6 17" id="KW-0547">Nucleotide-binding</keyword>
<comment type="function">
    <text evidence="17">Catalyzes the dehydration of the S-form of NAD(P)HX at the expense of ADP, which is converted to AMP. Together with NAD(P)HX epimerase, which catalyzes the epimerization of the S- and R-forms, the enzyme allows the repair of both epimers of NAD(P)HX, a damaged form of NAD(P)H that is a result of enzymatic or heat-dependent hydration.</text>
</comment>
<feature type="binding site" evidence="18">
    <location>
        <begin position="137"/>
        <end position="143"/>
    </location>
    <ligand>
        <name>(6S)-NADPHX</name>
        <dbReference type="ChEBI" id="CHEBI:64076"/>
    </ligand>
</feature>
<dbReference type="InterPro" id="IPR036652">
    <property type="entry name" value="YjeF_N_dom_sf"/>
</dbReference>
<comment type="similarity">
    <text evidence="17">Belongs to the NnrD/CARKD family.</text>
</comment>
<feature type="binding site" evidence="17">
    <location>
        <position position="368"/>
    </location>
    <ligand>
        <name>(6S)-NADPHX</name>
        <dbReference type="ChEBI" id="CHEBI:64076"/>
    </ligand>
</feature>
<keyword evidence="5 18" id="KW-0479">Metal-binding</keyword>
<evidence type="ECO:0000256" key="5">
    <source>
        <dbReference type="ARBA" id="ARBA00022723"/>
    </source>
</evidence>
<comment type="caution">
    <text evidence="22">The sequence shown here is derived from an EMBL/GenBank/DDBJ whole genome shotgun (WGS) entry which is preliminary data.</text>
</comment>
<feature type="binding site" evidence="18">
    <location>
        <position position="73"/>
    </location>
    <ligand>
        <name>K(+)</name>
        <dbReference type="ChEBI" id="CHEBI:29103"/>
    </ligand>
</feature>
<evidence type="ECO:0000256" key="6">
    <source>
        <dbReference type="ARBA" id="ARBA00022741"/>
    </source>
</evidence>
<comment type="similarity">
    <text evidence="3 19">In the N-terminal section; belongs to the NnrE/AIBP family.</text>
</comment>
<evidence type="ECO:0000313" key="22">
    <source>
        <dbReference type="EMBL" id="MDT7520155.1"/>
    </source>
</evidence>
<comment type="subunit">
    <text evidence="17">Homotetramer.</text>
</comment>
<evidence type="ECO:0000256" key="11">
    <source>
        <dbReference type="ARBA" id="ARBA00023235"/>
    </source>
</evidence>
<dbReference type="HAMAP" id="MF_01966">
    <property type="entry name" value="NADHX_epimerase"/>
    <property type="match status" value="1"/>
</dbReference>
<dbReference type="Pfam" id="PF01256">
    <property type="entry name" value="Carb_kinase"/>
    <property type="match status" value="1"/>
</dbReference>
<sequence length="484" mass="51125">MSFEWIASHQSAKPTTEIPLLSSADIRAIEASTEPIIGQPGLMEQAGLAIARWVLAQAPHAHFFWIACGNGNNGGDGAEAAIHLHRWGKTVYVSAVKSPKSAPADASRAWTRLVAEGIAVHHEAPDSWDVCIDALLGIGLQRHPEPPYAEWIKRINQAAKPTFAIDVPSGLDADTGSTFEPVVQASATLSLVGLKPGLFTHQGRDVCGDIWLHKLGTESTTEHIRCTLNPTPKPLPRPHASHKGSFGDVAIVGGALGMQGAAVLAACAALHAGAGRVFLAFLNSEGLQGVGIPPDIMLRSPDTLPHQGLTVVAGCGGEHDIGHHLPHWLELAERLVIDADALNAIAIRPDLAQALVQRRADTTVITPHPLEAARLLGCKTTQIQANRLDAAQRLAETFQCTVILKGSGSVIAAPGRKPRINPTGNGRLAIGGTGDVLAGLTGTLLSQRSTAWEAASESCYIHGLLADQWPQQTTLTASRLIEHL</sequence>
<keyword evidence="12 17" id="KW-0456">Lyase</keyword>
<evidence type="ECO:0000256" key="19">
    <source>
        <dbReference type="PIRNR" id="PIRNR017184"/>
    </source>
</evidence>
<evidence type="ECO:0000256" key="12">
    <source>
        <dbReference type="ARBA" id="ARBA00023239"/>
    </source>
</evidence>
<feature type="binding site" evidence="18">
    <location>
        <position position="169"/>
    </location>
    <ligand>
        <name>K(+)</name>
        <dbReference type="ChEBI" id="CHEBI:29103"/>
    </ligand>
</feature>
<dbReference type="InterPro" id="IPR030677">
    <property type="entry name" value="Nnr"/>
</dbReference>
<dbReference type="Gene3D" id="3.40.50.10260">
    <property type="entry name" value="YjeF N-terminal domain"/>
    <property type="match status" value="1"/>
</dbReference>
<evidence type="ECO:0000259" key="21">
    <source>
        <dbReference type="PROSITE" id="PS51385"/>
    </source>
</evidence>
<evidence type="ECO:0000256" key="9">
    <source>
        <dbReference type="ARBA" id="ARBA00022958"/>
    </source>
</evidence>
<dbReference type="Pfam" id="PF03853">
    <property type="entry name" value="YjeF_N"/>
    <property type="match status" value="1"/>
</dbReference>
<dbReference type="InterPro" id="IPR004443">
    <property type="entry name" value="YjeF_N_dom"/>
</dbReference>
<feature type="binding site" evidence="17">
    <location>
        <begin position="405"/>
        <end position="409"/>
    </location>
    <ligand>
        <name>AMP</name>
        <dbReference type="ChEBI" id="CHEBI:456215"/>
    </ligand>
</feature>
<feature type="binding site" evidence="18">
    <location>
        <position position="133"/>
    </location>
    <ligand>
        <name>K(+)</name>
        <dbReference type="ChEBI" id="CHEBI:29103"/>
    </ligand>
</feature>
<evidence type="ECO:0000256" key="3">
    <source>
        <dbReference type="ARBA" id="ARBA00006001"/>
    </source>
</evidence>
<evidence type="ECO:0000256" key="4">
    <source>
        <dbReference type="ARBA" id="ARBA00009524"/>
    </source>
</evidence>
<dbReference type="PROSITE" id="PS51383">
    <property type="entry name" value="YJEF_C_3"/>
    <property type="match status" value="1"/>
</dbReference>
<evidence type="ECO:0000256" key="2">
    <source>
        <dbReference type="ARBA" id="ARBA00000909"/>
    </source>
</evidence>